<dbReference type="Pfam" id="PF00528">
    <property type="entry name" value="BPD_transp_1"/>
    <property type="match status" value="1"/>
</dbReference>
<dbReference type="GO" id="GO:0005886">
    <property type="term" value="C:plasma membrane"/>
    <property type="evidence" value="ECO:0007669"/>
    <property type="project" value="UniProtKB-SubCell"/>
</dbReference>
<keyword evidence="6 7" id="KW-0472">Membrane</keyword>
<evidence type="ECO:0000313" key="10">
    <source>
        <dbReference type="Proteomes" id="UP000361836"/>
    </source>
</evidence>
<evidence type="ECO:0000256" key="3">
    <source>
        <dbReference type="ARBA" id="ARBA00022475"/>
    </source>
</evidence>
<feature type="domain" description="ABC transmembrane type-1" evidence="8">
    <location>
        <begin position="207"/>
        <end position="387"/>
    </location>
</feature>
<evidence type="ECO:0000256" key="5">
    <source>
        <dbReference type="ARBA" id="ARBA00022989"/>
    </source>
</evidence>
<organism evidence="9 10">
    <name type="scientific">Collinsella aerofaciens</name>
    <dbReference type="NCBI Taxonomy" id="74426"/>
    <lineage>
        <taxon>Bacteria</taxon>
        <taxon>Bacillati</taxon>
        <taxon>Actinomycetota</taxon>
        <taxon>Coriobacteriia</taxon>
        <taxon>Coriobacteriales</taxon>
        <taxon>Coriobacteriaceae</taxon>
        <taxon>Collinsella</taxon>
    </lineage>
</organism>
<gene>
    <name evidence="9" type="primary">ssuC_1</name>
    <name evidence="9" type="ORF">KCJAJFAP_00209</name>
</gene>
<dbReference type="Gene3D" id="1.10.3720.10">
    <property type="entry name" value="MetI-like"/>
    <property type="match status" value="1"/>
</dbReference>
<comment type="similarity">
    <text evidence="7">Belongs to the binding-protein-dependent transport system permease family.</text>
</comment>
<dbReference type="AlphaFoldDB" id="A0A5K1J0H9"/>
<feature type="transmembrane region" description="Helical" evidence="7">
    <location>
        <begin position="369"/>
        <end position="387"/>
    </location>
</feature>
<evidence type="ECO:0000256" key="4">
    <source>
        <dbReference type="ARBA" id="ARBA00022692"/>
    </source>
</evidence>
<proteinExistence type="inferred from homology"/>
<feature type="transmembrane region" description="Helical" evidence="7">
    <location>
        <begin position="272"/>
        <end position="294"/>
    </location>
</feature>
<keyword evidence="5 7" id="KW-1133">Transmembrane helix</keyword>
<keyword evidence="2 7" id="KW-0813">Transport</keyword>
<dbReference type="CDD" id="cd06261">
    <property type="entry name" value="TM_PBP2"/>
    <property type="match status" value="1"/>
</dbReference>
<accession>A0A5K1J0H9</accession>
<dbReference type="PANTHER" id="PTHR30151">
    <property type="entry name" value="ALKANE SULFONATE ABC TRANSPORTER-RELATED, MEMBRANE SUBUNIT"/>
    <property type="match status" value="1"/>
</dbReference>
<comment type="subcellular location">
    <subcellularLocation>
        <location evidence="1 7">Cell membrane</location>
        <topology evidence="1 7">Multi-pass membrane protein</topology>
    </subcellularLocation>
</comment>
<evidence type="ECO:0000256" key="6">
    <source>
        <dbReference type="ARBA" id="ARBA00023136"/>
    </source>
</evidence>
<evidence type="ECO:0000259" key="8">
    <source>
        <dbReference type="PROSITE" id="PS50928"/>
    </source>
</evidence>
<dbReference type="PROSITE" id="PS50928">
    <property type="entry name" value="ABC_TM1"/>
    <property type="match status" value="1"/>
</dbReference>
<keyword evidence="3" id="KW-1003">Cell membrane</keyword>
<feature type="transmembrane region" description="Helical" evidence="7">
    <location>
        <begin position="214"/>
        <end position="233"/>
    </location>
</feature>
<reference evidence="9 10" key="1">
    <citation type="submission" date="2019-10" db="EMBL/GenBank/DDBJ databases">
        <authorList>
            <person name="Wolf R A."/>
        </authorList>
    </citation>
    <scope>NUCLEOTIDE SEQUENCE [LARGE SCALE GENOMIC DNA]</scope>
    <source>
        <strain evidence="9">Collinsella_aerofaciens_MC2</strain>
    </source>
</reference>
<sequence>MSAQGRGAGKTGAVDAGIPASAADEAARGEAWAEAAGAPGRVLTPAQIHDMMGVDEARAAQMIQMVRQNGLPDDQMAFMVRTAAGKGATPDRILAVMRTFGAADERAIGVMRTSGVLGDEEADAFLTGVRALAVAATGAADDEGAAAVARREKCLGLLKRAGIILFWFAVWEVADRLIGNRLVLAGPIRTLEALAAQVVKPNFWVISLASTARIAVGFLMSFTAGVLLALVAYRVRIVRDFVDPIISLLRTLPIVSFIIMLLIWVGPQNLTMFLAFFIVLPLIYTNVLSGFESVDPQMLEMARVFRLSPWRTFMYVYRPAVMPFLASSCKISLGMSWKSGIMAEVLAMPDPSIGKQMNTARTFLNTPDLFAWTVVVMILSLAFEKLFMQLVKLAARPWGGPLGCGGTAKGGE</sequence>
<protein>
    <submittedName>
        <fullName evidence="9">Aliphatic sulfonates transport permease protein SsuC</fullName>
    </submittedName>
</protein>
<dbReference type="PANTHER" id="PTHR30151:SF0">
    <property type="entry name" value="ABC TRANSPORTER PERMEASE PROTEIN MJ0413-RELATED"/>
    <property type="match status" value="1"/>
</dbReference>
<evidence type="ECO:0000256" key="1">
    <source>
        <dbReference type="ARBA" id="ARBA00004651"/>
    </source>
</evidence>
<feature type="transmembrane region" description="Helical" evidence="7">
    <location>
        <begin position="245"/>
        <end position="266"/>
    </location>
</feature>
<evidence type="ECO:0000313" key="9">
    <source>
        <dbReference type="EMBL" id="VWL95527.1"/>
    </source>
</evidence>
<dbReference type="InterPro" id="IPR000515">
    <property type="entry name" value="MetI-like"/>
</dbReference>
<evidence type="ECO:0000256" key="2">
    <source>
        <dbReference type="ARBA" id="ARBA00022448"/>
    </source>
</evidence>
<dbReference type="SUPFAM" id="SSF161098">
    <property type="entry name" value="MetI-like"/>
    <property type="match status" value="1"/>
</dbReference>
<keyword evidence="10" id="KW-1185">Reference proteome</keyword>
<dbReference type="InterPro" id="IPR035906">
    <property type="entry name" value="MetI-like_sf"/>
</dbReference>
<dbReference type="Proteomes" id="UP000361836">
    <property type="component" value="Unassembled WGS sequence"/>
</dbReference>
<name>A0A5K1J0H9_9ACTN</name>
<feature type="transmembrane region" description="Helical" evidence="7">
    <location>
        <begin position="315"/>
        <end position="337"/>
    </location>
</feature>
<evidence type="ECO:0000256" key="7">
    <source>
        <dbReference type="RuleBase" id="RU363032"/>
    </source>
</evidence>
<dbReference type="EMBL" id="CABWIE010000019">
    <property type="protein sequence ID" value="VWL95527.1"/>
    <property type="molecule type" value="Genomic_DNA"/>
</dbReference>
<keyword evidence="4 7" id="KW-0812">Transmembrane</keyword>
<dbReference type="GO" id="GO:0055085">
    <property type="term" value="P:transmembrane transport"/>
    <property type="evidence" value="ECO:0007669"/>
    <property type="project" value="InterPro"/>
</dbReference>